<evidence type="ECO:0000256" key="3">
    <source>
        <dbReference type="ARBA" id="ARBA00023002"/>
    </source>
</evidence>
<keyword evidence="5" id="KW-1185">Reference proteome</keyword>
<organism evidence="4 5">
    <name type="scientific">Massarina eburnea CBS 473.64</name>
    <dbReference type="NCBI Taxonomy" id="1395130"/>
    <lineage>
        <taxon>Eukaryota</taxon>
        <taxon>Fungi</taxon>
        <taxon>Dikarya</taxon>
        <taxon>Ascomycota</taxon>
        <taxon>Pezizomycotina</taxon>
        <taxon>Dothideomycetes</taxon>
        <taxon>Pleosporomycetidae</taxon>
        <taxon>Pleosporales</taxon>
        <taxon>Massarineae</taxon>
        <taxon>Massarinaceae</taxon>
        <taxon>Massarina</taxon>
    </lineage>
</organism>
<keyword evidence="2" id="KW-0521">NADP</keyword>
<dbReference type="PANTHER" id="PTHR43477">
    <property type="entry name" value="DIHYDROANTICAPSIN 7-DEHYDROGENASE"/>
    <property type="match status" value="1"/>
</dbReference>
<dbReference type="InterPro" id="IPR036291">
    <property type="entry name" value="NAD(P)-bd_dom_sf"/>
</dbReference>
<evidence type="ECO:0000256" key="1">
    <source>
        <dbReference type="ARBA" id="ARBA00006484"/>
    </source>
</evidence>
<dbReference type="AlphaFoldDB" id="A0A6A6SJD9"/>
<dbReference type="GO" id="GO:0016491">
    <property type="term" value="F:oxidoreductase activity"/>
    <property type="evidence" value="ECO:0007669"/>
    <property type="project" value="UniProtKB-KW"/>
</dbReference>
<dbReference type="OrthoDB" id="294295at2759"/>
<dbReference type="CDD" id="cd05233">
    <property type="entry name" value="SDR_c"/>
    <property type="match status" value="1"/>
</dbReference>
<gene>
    <name evidence="4" type="ORF">P280DRAFT_8187</name>
</gene>
<dbReference type="PANTHER" id="PTHR43477:SF1">
    <property type="entry name" value="DIHYDROANTICAPSIN 7-DEHYDROGENASE"/>
    <property type="match status" value="1"/>
</dbReference>
<dbReference type="PRINTS" id="PR00081">
    <property type="entry name" value="GDHRDH"/>
</dbReference>
<keyword evidence="3" id="KW-0560">Oxidoreductase</keyword>
<dbReference type="InterPro" id="IPR051122">
    <property type="entry name" value="SDR_DHRS6-like"/>
</dbReference>
<protein>
    <submittedName>
        <fullName evidence="4">Short chain dehydrogenase</fullName>
    </submittedName>
</protein>
<comment type="similarity">
    <text evidence="1">Belongs to the short-chain dehydrogenases/reductases (SDR) family.</text>
</comment>
<sequence length="268" mass="28323">MADQIKYTNKLSGARILIIGASSGLGYGVAEACIENGALVAAASSNPSRVNSAVEKLKSAYPSKTSNIHGLVVNLSKTEILEQELEKLFKEAVGKIGGADGKLDHVIFTAGDALAMMKIQDMDINKIIQAGNVRFFAPLLAAKFVEIYLVPSPKSSYTITTGAIGERPNADWTVIGSYSGGHHAMVRNLAVDLKPIRVNGVAPGAVVTSLWNQIPEEQRQGVFESLAEKVLVGKVGAVEDVVETYLAILKDGNMDGTIIRTDGGGTIV</sequence>
<evidence type="ECO:0000313" key="5">
    <source>
        <dbReference type="Proteomes" id="UP000799753"/>
    </source>
</evidence>
<proteinExistence type="inferred from homology"/>
<dbReference type="SUPFAM" id="SSF51735">
    <property type="entry name" value="NAD(P)-binding Rossmann-fold domains"/>
    <property type="match status" value="1"/>
</dbReference>
<evidence type="ECO:0000313" key="4">
    <source>
        <dbReference type="EMBL" id="KAF2646334.1"/>
    </source>
</evidence>
<dbReference type="InterPro" id="IPR057571">
    <property type="entry name" value="SDR_PhqE-like"/>
</dbReference>
<dbReference type="EMBL" id="MU006776">
    <property type="protein sequence ID" value="KAF2646334.1"/>
    <property type="molecule type" value="Genomic_DNA"/>
</dbReference>
<dbReference type="InterPro" id="IPR002347">
    <property type="entry name" value="SDR_fam"/>
</dbReference>
<dbReference type="Gene3D" id="3.40.50.720">
    <property type="entry name" value="NAD(P)-binding Rossmann-like Domain"/>
    <property type="match status" value="1"/>
</dbReference>
<dbReference type="Proteomes" id="UP000799753">
    <property type="component" value="Unassembled WGS sequence"/>
</dbReference>
<dbReference type="Pfam" id="PF23441">
    <property type="entry name" value="SDR"/>
    <property type="match status" value="1"/>
</dbReference>
<evidence type="ECO:0000256" key="2">
    <source>
        <dbReference type="ARBA" id="ARBA00022857"/>
    </source>
</evidence>
<accession>A0A6A6SJD9</accession>
<name>A0A6A6SJD9_9PLEO</name>
<reference evidence="4" key="1">
    <citation type="journal article" date="2020" name="Stud. Mycol.">
        <title>101 Dothideomycetes genomes: a test case for predicting lifestyles and emergence of pathogens.</title>
        <authorList>
            <person name="Haridas S."/>
            <person name="Albert R."/>
            <person name="Binder M."/>
            <person name="Bloem J."/>
            <person name="Labutti K."/>
            <person name="Salamov A."/>
            <person name="Andreopoulos B."/>
            <person name="Baker S."/>
            <person name="Barry K."/>
            <person name="Bills G."/>
            <person name="Bluhm B."/>
            <person name="Cannon C."/>
            <person name="Castanera R."/>
            <person name="Culley D."/>
            <person name="Daum C."/>
            <person name="Ezra D."/>
            <person name="Gonzalez J."/>
            <person name="Henrissat B."/>
            <person name="Kuo A."/>
            <person name="Liang C."/>
            <person name="Lipzen A."/>
            <person name="Lutzoni F."/>
            <person name="Magnuson J."/>
            <person name="Mondo S."/>
            <person name="Nolan M."/>
            <person name="Ohm R."/>
            <person name="Pangilinan J."/>
            <person name="Park H.-J."/>
            <person name="Ramirez L."/>
            <person name="Alfaro M."/>
            <person name="Sun H."/>
            <person name="Tritt A."/>
            <person name="Yoshinaga Y."/>
            <person name="Zwiers L.-H."/>
            <person name="Turgeon B."/>
            <person name="Goodwin S."/>
            <person name="Spatafora J."/>
            <person name="Crous P."/>
            <person name="Grigoriev I."/>
        </authorList>
    </citation>
    <scope>NUCLEOTIDE SEQUENCE</scope>
    <source>
        <strain evidence="4">CBS 473.64</strain>
    </source>
</reference>